<dbReference type="FunFam" id="1.10.10.1050:FF:000001">
    <property type="entry name" value="M7GpppN-mRNA hydrolase isoform 2"/>
    <property type="match status" value="1"/>
</dbReference>
<dbReference type="Gene3D" id="1.10.10.1050">
    <property type="entry name" value="Dcp2, box A domain"/>
    <property type="match status" value="1"/>
</dbReference>
<dbReference type="InterPro" id="IPR036189">
    <property type="entry name" value="DCP2_BoxA_sf"/>
</dbReference>
<dbReference type="SMART" id="SM01125">
    <property type="entry name" value="DCP2"/>
    <property type="match status" value="1"/>
</dbReference>
<proteinExistence type="inferred from homology"/>
<keyword evidence="10" id="KW-0694">RNA-binding</keyword>
<dbReference type="GO" id="GO:0003723">
    <property type="term" value="F:RNA binding"/>
    <property type="evidence" value="ECO:0007669"/>
    <property type="project" value="UniProtKB-KW"/>
</dbReference>
<keyword evidence="12" id="KW-0539">Nucleus</keyword>
<keyword evidence="9 18" id="KW-0378">Hydrolase</keyword>
<organism evidence="18 19">
    <name type="scientific">Cryptotermes secundus</name>
    <dbReference type="NCBI Taxonomy" id="105785"/>
    <lineage>
        <taxon>Eukaryota</taxon>
        <taxon>Metazoa</taxon>
        <taxon>Ecdysozoa</taxon>
        <taxon>Arthropoda</taxon>
        <taxon>Hexapoda</taxon>
        <taxon>Insecta</taxon>
        <taxon>Pterygota</taxon>
        <taxon>Neoptera</taxon>
        <taxon>Polyneoptera</taxon>
        <taxon>Dictyoptera</taxon>
        <taxon>Blattodea</taxon>
        <taxon>Blattoidea</taxon>
        <taxon>Termitoidae</taxon>
        <taxon>Kalotermitidae</taxon>
        <taxon>Cryptotermitinae</taxon>
        <taxon>Cryptotermes</taxon>
    </lineage>
</organism>
<evidence type="ECO:0000256" key="8">
    <source>
        <dbReference type="ARBA" id="ARBA00022723"/>
    </source>
</evidence>
<dbReference type="FunFam" id="3.90.79.10:FF:000003">
    <property type="entry name" value="M7GpppN-mRNA hydrolase isoform 2"/>
    <property type="match status" value="1"/>
</dbReference>
<keyword evidence="7" id="KW-0597">Phosphoprotein</keyword>
<dbReference type="SUPFAM" id="SSF140586">
    <property type="entry name" value="Dcp2 domain-like"/>
    <property type="match status" value="1"/>
</dbReference>
<dbReference type="Pfam" id="PF00293">
    <property type="entry name" value="NUDIX"/>
    <property type="match status" value="1"/>
</dbReference>
<dbReference type="InterPro" id="IPR044099">
    <property type="entry name" value="Dcp2_NUDIX"/>
</dbReference>
<comment type="subcellular location">
    <subcellularLocation>
        <location evidence="4">Cytoplasm</location>
        <location evidence="4">P-body</location>
    </subcellularLocation>
    <subcellularLocation>
        <location evidence="3">Nucleus</location>
    </subcellularLocation>
</comment>
<sequence>MEVTTEHSIPLEILDDLGSRFIINVPVEERKDLVRICFQIELAHWYYLDFYCADDKAENKLKPCGMKEFTAHMFQHIPFLKPHSKNLESVLEQWRDYKQAVPTYGAILLNEDLSQVLLVQSYWAKSSWGFPKGKVNEAEDPIHCAGREVLEETGFDISKMIDKNEYIESTINDQLIRLYIVSGIPHDTKFQPRTRNEIKSIEWFTIADLPSNKKDNTPKLKIGVGPSSFFMVVPFIKRLKRWILENQQKGMQGTRRHRHKSVGDAETNLPKNKRQQQFTQAIQAEIQDFQLMRQQKGLNSSPPRNIRRQENGRTYKQSFKRQLFVNEEEKSRNRHQLLTPSTTSVGAVPSHEKISNDPLQFSAPSWLNFKFDQQAILECLST</sequence>
<evidence type="ECO:0000256" key="7">
    <source>
        <dbReference type="ARBA" id="ARBA00022553"/>
    </source>
</evidence>
<name>A0A2J7QZ12_9NEOP</name>
<evidence type="ECO:0000256" key="15">
    <source>
        <dbReference type="ARBA" id="ARBA00068566"/>
    </source>
</evidence>
<comment type="catalytic activity">
    <reaction evidence="13">
        <text>a 5'-end (N(7)-methyl 5'-triphosphoguanosine)-ribonucleoside in mRNA + H2O = N(7)-methyl-GDP + a 5'-end phospho-ribonucleoside in mRNA + 2 H(+)</text>
        <dbReference type="Rhea" id="RHEA:67484"/>
        <dbReference type="Rhea" id="RHEA-COMP:15692"/>
        <dbReference type="Rhea" id="RHEA-COMP:17167"/>
        <dbReference type="ChEBI" id="CHEBI:15377"/>
        <dbReference type="ChEBI" id="CHEBI:15378"/>
        <dbReference type="ChEBI" id="CHEBI:63714"/>
        <dbReference type="ChEBI" id="CHEBI:138282"/>
        <dbReference type="ChEBI" id="CHEBI:156461"/>
        <dbReference type="EC" id="3.6.1.62"/>
    </reaction>
    <physiologicalReaction direction="left-to-right" evidence="13">
        <dbReference type="Rhea" id="RHEA:67485"/>
    </physiologicalReaction>
</comment>
<dbReference type="GO" id="GO:0000932">
    <property type="term" value="C:P-body"/>
    <property type="evidence" value="ECO:0007669"/>
    <property type="project" value="UniProtKB-SubCell"/>
</dbReference>
<dbReference type="SUPFAM" id="SSF55811">
    <property type="entry name" value="Nudix"/>
    <property type="match status" value="1"/>
</dbReference>
<dbReference type="EMBL" id="NEVH01009080">
    <property type="protein sequence ID" value="PNF33817.1"/>
    <property type="molecule type" value="Genomic_DNA"/>
</dbReference>
<evidence type="ECO:0000256" key="1">
    <source>
        <dbReference type="ARBA" id="ARBA00001936"/>
    </source>
</evidence>
<comment type="cofactor">
    <cofactor evidence="1">
        <name>Mn(2+)</name>
        <dbReference type="ChEBI" id="CHEBI:29035"/>
    </cofactor>
</comment>
<dbReference type="PANTHER" id="PTHR23114">
    <property type="entry name" value="M7GPPPN-MRNA HYDROLASE"/>
    <property type="match status" value="1"/>
</dbReference>
<evidence type="ECO:0000256" key="16">
    <source>
        <dbReference type="ARBA" id="ARBA00078183"/>
    </source>
</evidence>
<dbReference type="GO" id="GO:0005634">
    <property type="term" value="C:nucleus"/>
    <property type="evidence" value="ECO:0007669"/>
    <property type="project" value="UniProtKB-SubCell"/>
</dbReference>
<comment type="cofactor">
    <cofactor evidence="2">
        <name>Mg(2+)</name>
        <dbReference type="ChEBI" id="CHEBI:18420"/>
    </cofactor>
</comment>
<dbReference type="PROSITE" id="PS51462">
    <property type="entry name" value="NUDIX"/>
    <property type="match status" value="1"/>
</dbReference>
<comment type="caution">
    <text evidence="18">The sequence shown here is derived from an EMBL/GenBank/DDBJ whole genome shotgun (WGS) entry which is preliminary data.</text>
</comment>
<keyword evidence="8" id="KW-0479">Metal-binding</keyword>
<evidence type="ECO:0000256" key="12">
    <source>
        <dbReference type="ARBA" id="ARBA00023242"/>
    </source>
</evidence>
<dbReference type="GO" id="GO:0000184">
    <property type="term" value="P:nuclear-transcribed mRNA catabolic process, nonsense-mediated decay"/>
    <property type="evidence" value="ECO:0007669"/>
    <property type="project" value="InterPro"/>
</dbReference>
<keyword evidence="6" id="KW-0963">Cytoplasm</keyword>
<evidence type="ECO:0000313" key="18">
    <source>
        <dbReference type="EMBL" id="PNF33817.1"/>
    </source>
</evidence>
<comment type="similarity">
    <text evidence="5">Belongs to the Nudix hydrolase family. DCP2 subfamily.</text>
</comment>
<evidence type="ECO:0000256" key="4">
    <source>
        <dbReference type="ARBA" id="ARBA00004201"/>
    </source>
</evidence>
<dbReference type="Pfam" id="PF05026">
    <property type="entry name" value="DCP2"/>
    <property type="match status" value="1"/>
</dbReference>
<evidence type="ECO:0000256" key="3">
    <source>
        <dbReference type="ARBA" id="ARBA00004123"/>
    </source>
</evidence>
<protein>
    <recommendedName>
        <fullName evidence="15">m7GpppN-mRNA hydrolase</fullName>
    </recommendedName>
    <alternativeName>
        <fullName evidence="16">mRNA-decapping enzyme 2</fullName>
    </alternativeName>
</protein>
<evidence type="ECO:0000256" key="13">
    <source>
        <dbReference type="ARBA" id="ARBA00047661"/>
    </source>
</evidence>
<dbReference type="PROSITE" id="PS00893">
    <property type="entry name" value="NUDIX_BOX"/>
    <property type="match status" value="1"/>
</dbReference>
<dbReference type="Gene3D" id="3.90.79.10">
    <property type="entry name" value="Nucleoside Triphosphate Pyrophosphohydrolase"/>
    <property type="match status" value="1"/>
</dbReference>
<gene>
    <name evidence="18" type="primary">DCP2</name>
    <name evidence="18" type="ORF">B7P43_G08592</name>
</gene>
<evidence type="ECO:0000256" key="10">
    <source>
        <dbReference type="ARBA" id="ARBA00022884"/>
    </source>
</evidence>
<evidence type="ECO:0000256" key="14">
    <source>
        <dbReference type="ARBA" id="ARBA00060003"/>
    </source>
</evidence>
<dbReference type="InterPro" id="IPR000086">
    <property type="entry name" value="NUDIX_hydrolase_dom"/>
</dbReference>
<dbReference type="GO" id="GO:0030145">
    <property type="term" value="F:manganese ion binding"/>
    <property type="evidence" value="ECO:0007669"/>
    <property type="project" value="InterPro"/>
</dbReference>
<keyword evidence="19" id="KW-1185">Reference proteome</keyword>
<dbReference type="AlphaFoldDB" id="A0A2J7QZ12"/>
<evidence type="ECO:0000256" key="6">
    <source>
        <dbReference type="ARBA" id="ARBA00022490"/>
    </source>
</evidence>
<dbReference type="STRING" id="105785.A0A2J7QZ12"/>
<accession>A0A2J7QZ12</accession>
<reference evidence="18 19" key="1">
    <citation type="submission" date="2017-12" db="EMBL/GenBank/DDBJ databases">
        <title>Hemimetabolous genomes reveal molecular basis of termite eusociality.</title>
        <authorList>
            <person name="Harrison M.C."/>
            <person name="Jongepier E."/>
            <person name="Robertson H.M."/>
            <person name="Arning N."/>
            <person name="Bitard-Feildel T."/>
            <person name="Chao H."/>
            <person name="Childers C.P."/>
            <person name="Dinh H."/>
            <person name="Doddapaneni H."/>
            <person name="Dugan S."/>
            <person name="Gowin J."/>
            <person name="Greiner C."/>
            <person name="Han Y."/>
            <person name="Hu H."/>
            <person name="Hughes D.S.T."/>
            <person name="Huylmans A.-K."/>
            <person name="Kemena C."/>
            <person name="Kremer L.P.M."/>
            <person name="Lee S.L."/>
            <person name="Lopez-Ezquerra A."/>
            <person name="Mallet L."/>
            <person name="Monroy-Kuhn J.M."/>
            <person name="Moser A."/>
            <person name="Murali S.C."/>
            <person name="Muzny D.M."/>
            <person name="Otani S."/>
            <person name="Piulachs M.-D."/>
            <person name="Poelchau M."/>
            <person name="Qu J."/>
            <person name="Schaub F."/>
            <person name="Wada-Katsumata A."/>
            <person name="Worley K.C."/>
            <person name="Xie Q."/>
            <person name="Ylla G."/>
            <person name="Poulsen M."/>
            <person name="Gibbs R.A."/>
            <person name="Schal C."/>
            <person name="Richards S."/>
            <person name="Belles X."/>
            <person name="Korb J."/>
            <person name="Bornberg-Bauer E."/>
        </authorList>
    </citation>
    <scope>NUCLEOTIDE SEQUENCE [LARGE SCALE GENOMIC DNA]</scope>
    <source>
        <tissue evidence="18">Whole body</tissue>
    </source>
</reference>
<dbReference type="CDD" id="cd03672">
    <property type="entry name" value="NUDIX_Dcp2p_Nudt20"/>
    <property type="match status" value="1"/>
</dbReference>
<keyword evidence="11" id="KW-0464">Manganese</keyword>
<evidence type="ECO:0000256" key="2">
    <source>
        <dbReference type="ARBA" id="ARBA00001946"/>
    </source>
</evidence>
<dbReference type="Proteomes" id="UP000235965">
    <property type="component" value="Unassembled WGS sequence"/>
</dbReference>
<dbReference type="InterPro" id="IPR007722">
    <property type="entry name" value="DCP2_BoxA"/>
</dbReference>
<evidence type="ECO:0000313" key="19">
    <source>
        <dbReference type="Proteomes" id="UP000235965"/>
    </source>
</evidence>
<dbReference type="GO" id="GO:0000290">
    <property type="term" value="P:deadenylation-dependent decapping of nuclear-transcribed mRNA"/>
    <property type="evidence" value="ECO:0007669"/>
    <property type="project" value="InterPro"/>
</dbReference>
<dbReference type="InterPro" id="IPR015797">
    <property type="entry name" value="NUDIX_hydrolase-like_dom_sf"/>
</dbReference>
<dbReference type="InterPro" id="IPR020084">
    <property type="entry name" value="NUDIX_hydrolase_CS"/>
</dbReference>
<feature type="domain" description="Nudix hydrolase" evidence="17">
    <location>
        <begin position="99"/>
        <end position="230"/>
    </location>
</feature>
<evidence type="ECO:0000256" key="5">
    <source>
        <dbReference type="ARBA" id="ARBA00005279"/>
    </source>
</evidence>
<evidence type="ECO:0000256" key="11">
    <source>
        <dbReference type="ARBA" id="ARBA00023211"/>
    </source>
</evidence>
<dbReference type="InParanoid" id="A0A2J7QZ12"/>
<dbReference type="OrthoDB" id="18996at2759"/>
<comment type="function">
    <text evidence="14">Decapping metalloenzyme that catalyzes the cleavage of the cap structure on mRNAs. Removes the 7-methyl guanine cap structure from mRNA molecules, yielding a 5'-phosphorylated mRNA fragment and 7m-GDP. Necessary for the degradation of mRNAs, both in normal mRNA turnover and in nonsense-mediated mRNA decay. Plays a role in replication-dependent histone mRNA degradation. Has higher activity towards mRNAs that lack a poly(A) tail. Has no activity towards a cap structure lacking an RNA moiety. The presence of a N(6)-methyladenosine methylation at the second transcribed position of mRNAs (N(6),2'-O-dimethyladenosine cap; m6A(m)) provides resistance to DCP2-mediated decapping. Blocks autophagy in nutrient-rich conditions by repressing the expression of ATG-related genes through degradation of their transcripts.</text>
</comment>
<dbReference type="PANTHER" id="PTHR23114:SF17">
    <property type="entry name" value="M7GPPPN-MRNA HYDROLASE"/>
    <property type="match status" value="1"/>
</dbReference>
<evidence type="ECO:0000256" key="9">
    <source>
        <dbReference type="ARBA" id="ARBA00022801"/>
    </source>
</evidence>
<evidence type="ECO:0000259" key="17">
    <source>
        <dbReference type="PROSITE" id="PS51462"/>
    </source>
</evidence>
<dbReference type="GO" id="GO:0140933">
    <property type="term" value="F:5'-(N(7)-methylguanosine 5'-triphospho)-[mRNA] hydrolase activity"/>
    <property type="evidence" value="ECO:0007669"/>
    <property type="project" value="UniProtKB-EC"/>
</dbReference>